<evidence type="ECO:0000256" key="7">
    <source>
        <dbReference type="ARBA" id="ARBA00023136"/>
    </source>
</evidence>
<dbReference type="InterPro" id="IPR018076">
    <property type="entry name" value="T2SS_GspF_dom"/>
</dbReference>
<feature type="transmembrane region" description="Helical" evidence="8">
    <location>
        <begin position="321"/>
        <end position="341"/>
    </location>
</feature>
<accession>A0A6M9PM76</accession>
<evidence type="ECO:0000256" key="5">
    <source>
        <dbReference type="ARBA" id="ARBA00022692"/>
    </source>
</evidence>
<comment type="similarity">
    <text evidence="2">Belongs to the GSP F family.</text>
</comment>
<dbReference type="KEGG" id="ptrp:DCO17_00960"/>
<dbReference type="InterPro" id="IPR003004">
    <property type="entry name" value="GspF/PilC"/>
</dbReference>
<dbReference type="AlphaFoldDB" id="A0A6M9PM76"/>
<dbReference type="EMBL" id="CP028942">
    <property type="protein sequence ID" value="QKM63920.1"/>
    <property type="molecule type" value="Genomic_DNA"/>
</dbReference>
<dbReference type="Pfam" id="PF00482">
    <property type="entry name" value="T2SSF"/>
    <property type="match status" value="2"/>
</dbReference>
<feature type="domain" description="Type II secretion system protein GspF" evidence="9">
    <location>
        <begin position="11"/>
        <end position="133"/>
    </location>
</feature>
<comment type="subcellular location">
    <subcellularLocation>
        <location evidence="1">Cell inner membrane</location>
        <topology evidence="1">Multi-pass membrane protein</topology>
    </subcellularLocation>
</comment>
<evidence type="ECO:0000313" key="10">
    <source>
        <dbReference type="EMBL" id="QKM63920.1"/>
    </source>
</evidence>
<keyword evidence="4" id="KW-0997">Cell inner membrane</keyword>
<dbReference type="PRINTS" id="PR00812">
    <property type="entry name" value="BCTERIALGSPF"/>
</dbReference>
<keyword evidence="5 8" id="KW-0812">Transmembrane</keyword>
<dbReference type="PANTHER" id="PTHR30012">
    <property type="entry name" value="GENERAL SECRETION PATHWAY PROTEIN"/>
    <property type="match status" value="1"/>
</dbReference>
<evidence type="ECO:0000256" key="6">
    <source>
        <dbReference type="ARBA" id="ARBA00022989"/>
    </source>
</evidence>
<name>A0A6M9PM76_9BURK</name>
<proteinExistence type="inferred from homology"/>
<evidence type="ECO:0000256" key="1">
    <source>
        <dbReference type="ARBA" id="ARBA00004429"/>
    </source>
</evidence>
<evidence type="ECO:0000256" key="2">
    <source>
        <dbReference type="ARBA" id="ARBA00005745"/>
    </source>
</evidence>
<organism evidence="10 11">
    <name type="scientific">Polynucleobacter tropicus</name>
    <dbReference type="NCBI Taxonomy" id="1743174"/>
    <lineage>
        <taxon>Bacteria</taxon>
        <taxon>Pseudomonadati</taxon>
        <taxon>Pseudomonadota</taxon>
        <taxon>Betaproteobacteria</taxon>
        <taxon>Burkholderiales</taxon>
        <taxon>Burkholderiaceae</taxon>
        <taxon>Polynucleobacter</taxon>
    </lineage>
</organism>
<keyword evidence="6 8" id="KW-1133">Transmembrane helix</keyword>
<gene>
    <name evidence="10" type="ORF">DCO17_00960</name>
</gene>
<evidence type="ECO:0000256" key="8">
    <source>
        <dbReference type="SAM" id="Phobius"/>
    </source>
</evidence>
<feature type="domain" description="Type II secretion system protein GspF" evidence="9">
    <location>
        <begin position="214"/>
        <end position="340"/>
    </location>
</feature>
<keyword evidence="7 8" id="KW-0472">Membrane</keyword>
<dbReference type="Gene3D" id="1.20.81.30">
    <property type="entry name" value="Type II secretion system (T2SS), domain F"/>
    <property type="match status" value="2"/>
</dbReference>
<keyword evidence="3" id="KW-1003">Cell membrane</keyword>
<keyword evidence="11" id="KW-1185">Reference proteome</keyword>
<dbReference type="RefSeq" id="WP_173954964.1">
    <property type="nucleotide sequence ID" value="NZ_CP028942.1"/>
</dbReference>
<sequence>MALSAQCQLAFSEQLLTLLKAGLPLLNAVQLIQSSAPKDWQPWLEGIQGQLKKGNSLSQSLAIQGALFSIELINLIRVSERTGDMQLALEIVNQQLESQIQLKQKVRQALTYPIATLGTSFLLLIVMMVWVIPVFKEVFENFQAELPAATKALIQISAAIQNYFIEMGICIIICVITLFFSWNKYTYLQKKGDQWAFRTPLLGKLLRIAALQYWCRTLGHLLESGLPLPDALRVTAHSSNHWISHDLSAEVFKHITRGWPLGEALQKADPNNRFFDFETLQLLHISSESGFLVNMLSKRANTLSDQLSKQLNNLGQTLEPLLIILIGIIIGGLVIILYLPIFHLGQIV</sequence>
<evidence type="ECO:0000256" key="4">
    <source>
        <dbReference type="ARBA" id="ARBA00022519"/>
    </source>
</evidence>
<protein>
    <submittedName>
        <fullName evidence="10">Type II secretion system F family protein</fullName>
    </submittedName>
</protein>
<dbReference type="PANTHER" id="PTHR30012:SF7">
    <property type="entry name" value="PROTEIN TRANSPORT PROTEIN HOFC HOMOLOG"/>
    <property type="match status" value="1"/>
</dbReference>
<reference evidence="10 11" key="1">
    <citation type="submission" date="2018-04" db="EMBL/GenBank/DDBJ databases">
        <title>Polynucleobacter sp. UH21B genome.</title>
        <authorList>
            <person name="Hahn M.W."/>
        </authorList>
    </citation>
    <scope>NUCLEOTIDE SEQUENCE [LARGE SCALE GENOMIC DNA]</scope>
    <source>
        <strain evidence="10 11">MWH-UH21B</strain>
    </source>
</reference>
<feature type="transmembrane region" description="Helical" evidence="8">
    <location>
        <begin position="109"/>
        <end position="132"/>
    </location>
</feature>
<evidence type="ECO:0000313" key="11">
    <source>
        <dbReference type="Proteomes" id="UP000503312"/>
    </source>
</evidence>
<evidence type="ECO:0000259" key="9">
    <source>
        <dbReference type="Pfam" id="PF00482"/>
    </source>
</evidence>
<dbReference type="GO" id="GO:0005886">
    <property type="term" value="C:plasma membrane"/>
    <property type="evidence" value="ECO:0007669"/>
    <property type="project" value="UniProtKB-SubCell"/>
</dbReference>
<evidence type="ECO:0000256" key="3">
    <source>
        <dbReference type="ARBA" id="ARBA00022475"/>
    </source>
</evidence>
<dbReference type="Proteomes" id="UP000503312">
    <property type="component" value="Chromosome"/>
</dbReference>
<feature type="transmembrane region" description="Helical" evidence="8">
    <location>
        <begin position="163"/>
        <end position="182"/>
    </location>
</feature>
<dbReference type="GO" id="GO:0015628">
    <property type="term" value="P:protein secretion by the type II secretion system"/>
    <property type="evidence" value="ECO:0007669"/>
    <property type="project" value="TreeGrafter"/>
</dbReference>
<dbReference type="InterPro" id="IPR042094">
    <property type="entry name" value="T2SS_GspF_sf"/>
</dbReference>